<dbReference type="AlphaFoldDB" id="A0A9X2SNY4"/>
<evidence type="ECO:0000256" key="1">
    <source>
        <dbReference type="SAM" id="MobiDB-lite"/>
    </source>
</evidence>
<organism evidence="2 3">
    <name type="scientific">Amycolatopsis iheyensis</name>
    <dbReference type="NCBI Taxonomy" id="2945988"/>
    <lineage>
        <taxon>Bacteria</taxon>
        <taxon>Bacillati</taxon>
        <taxon>Actinomycetota</taxon>
        <taxon>Actinomycetes</taxon>
        <taxon>Pseudonocardiales</taxon>
        <taxon>Pseudonocardiaceae</taxon>
        <taxon>Amycolatopsis</taxon>
    </lineage>
</organism>
<dbReference type="RefSeq" id="WP_257925032.1">
    <property type="nucleotide sequence ID" value="NZ_JAMXQV010000025.1"/>
</dbReference>
<proteinExistence type="predicted"/>
<name>A0A9X2SNY4_9PSEU</name>
<protein>
    <submittedName>
        <fullName evidence="2">Uncharacterized protein</fullName>
    </submittedName>
</protein>
<evidence type="ECO:0000313" key="2">
    <source>
        <dbReference type="EMBL" id="MCR6488468.1"/>
    </source>
</evidence>
<evidence type="ECO:0000313" key="3">
    <source>
        <dbReference type="Proteomes" id="UP001144096"/>
    </source>
</evidence>
<dbReference type="Proteomes" id="UP001144096">
    <property type="component" value="Unassembled WGS sequence"/>
</dbReference>
<comment type="caution">
    <text evidence="2">The sequence shown here is derived from an EMBL/GenBank/DDBJ whole genome shotgun (WGS) entry which is preliminary data.</text>
</comment>
<feature type="region of interest" description="Disordered" evidence="1">
    <location>
        <begin position="1"/>
        <end position="52"/>
    </location>
</feature>
<sequence>MRWTPSGAGAPDHPMKGQIVSARDERRGPRTRGRTALGRLPSTAAFDAGTKKSPLAPEERKLILFLLVNLADDAESLAEARQCLLDAYGDREGHWCAGQTKDSLTRLLAKSLGQGATSPPPWERIVEIVEVAVPPVRREAVLAQAAALFARCVGRDRPTRAYAGPVIAPEWIDEPVVTVEMIRSGGRPERAADVLSPVWDAEPVLPIPAARVPADASVPVERSRHPIEDPVALRAVLMSMSKTACELLERVEVLGAALKLEQTTNWQLRAENQRQRNLLEQGFREKYRGVSLDTIRQLITEQLRAAYTAEPPSPRPLHG</sequence>
<reference evidence="2" key="1">
    <citation type="submission" date="2022-06" db="EMBL/GenBank/DDBJ databases">
        <title>Amycolatopsis iheyaensis sp. nov., a new species of the genus Amycolatopsis isolated from soil in Iheya island, Japan.</title>
        <authorList>
            <person name="Ngamcharungchit C."/>
            <person name="Kanto H."/>
            <person name="Take A."/>
            <person name="Intra B."/>
            <person name="Matsumoto A."/>
            <person name="Panbangred W."/>
            <person name="Inahashi Y."/>
        </authorList>
    </citation>
    <scope>NUCLEOTIDE SEQUENCE</scope>
    <source>
        <strain evidence="2">OK19-0408</strain>
    </source>
</reference>
<accession>A0A9X2SNY4</accession>
<dbReference type="EMBL" id="JAMXQV010000025">
    <property type="protein sequence ID" value="MCR6488468.1"/>
    <property type="molecule type" value="Genomic_DNA"/>
</dbReference>
<keyword evidence="3" id="KW-1185">Reference proteome</keyword>
<gene>
    <name evidence="2" type="ORF">M8542_37135</name>
</gene>